<accession>A0A2M3ZTU9</accession>
<proteinExistence type="predicted"/>
<evidence type="ECO:0000313" key="1">
    <source>
        <dbReference type="EMBL" id="MBW31997.1"/>
    </source>
</evidence>
<protein>
    <submittedName>
        <fullName evidence="1">Putative secreted peptide</fullName>
    </submittedName>
</protein>
<sequence>MMFAFAVRTFFLFFARFLLLMLLVLIFDLLVSRTFCLSADGRSGGYIFTTFRRSALLGVDRCPTIIVSIRHRFLFFFGRSGFVFCDRFPQRHTNPLYLQLNAR</sequence>
<dbReference type="EMBL" id="GGFM01011246">
    <property type="protein sequence ID" value="MBW31997.1"/>
    <property type="molecule type" value="Transcribed_RNA"/>
</dbReference>
<organism evidence="1">
    <name type="scientific">Anopheles braziliensis</name>
    <dbReference type="NCBI Taxonomy" id="58242"/>
    <lineage>
        <taxon>Eukaryota</taxon>
        <taxon>Metazoa</taxon>
        <taxon>Ecdysozoa</taxon>
        <taxon>Arthropoda</taxon>
        <taxon>Hexapoda</taxon>
        <taxon>Insecta</taxon>
        <taxon>Pterygota</taxon>
        <taxon>Neoptera</taxon>
        <taxon>Endopterygota</taxon>
        <taxon>Diptera</taxon>
        <taxon>Nematocera</taxon>
        <taxon>Culicoidea</taxon>
        <taxon>Culicidae</taxon>
        <taxon>Anophelinae</taxon>
        <taxon>Anopheles</taxon>
    </lineage>
</organism>
<dbReference type="AlphaFoldDB" id="A0A2M3ZTU9"/>
<reference evidence="1" key="1">
    <citation type="submission" date="2018-01" db="EMBL/GenBank/DDBJ databases">
        <title>An insight into the sialome of Amazonian anophelines.</title>
        <authorList>
            <person name="Ribeiro J.M."/>
            <person name="Scarpassa V."/>
            <person name="Calvo E."/>
        </authorList>
    </citation>
    <scope>NUCLEOTIDE SEQUENCE</scope>
    <source>
        <tissue evidence="1">Salivary glands</tissue>
    </source>
</reference>
<name>A0A2M3ZTU9_9DIPT</name>